<dbReference type="AlphaFoldDB" id="A0AA37P8D1"/>
<protein>
    <submittedName>
        <fullName evidence="2">Uncharacterized protein</fullName>
    </submittedName>
</protein>
<evidence type="ECO:0000313" key="2">
    <source>
        <dbReference type="EMBL" id="GKT47527.1"/>
    </source>
</evidence>
<evidence type="ECO:0000313" key="3">
    <source>
        <dbReference type="Proteomes" id="UP001055115"/>
    </source>
</evidence>
<keyword evidence="1" id="KW-0732">Signal</keyword>
<name>A0AA37P8D1_9PEZI</name>
<keyword evidence="3" id="KW-1185">Reference proteome</keyword>
<organism evidence="2 3">
    <name type="scientific">Colletotrichum spaethianum</name>
    <dbReference type="NCBI Taxonomy" id="700344"/>
    <lineage>
        <taxon>Eukaryota</taxon>
        <taxon>Fungi</taxon>
        <taxon>Dikarya</taxon>
        <taxon>Ascomycota</taxon>
        <taxon>Pezizomycotina</taxon>
        <taxon>Sordariomycetes</taxon>
        <taxon>Hypocreomycetidae</taxon>
        <taxon>Glomerellales</taxon>
        <taxon>Glomerellaceae</taxon>
        <taxon>Colletotrichum</taxon>
        <taxon>Colletotrichum spaethianum species complex</taxon>
    </lineage>
</organism>
<dbReference type="GeneID" id="73328510"/>
<sequence length="84" mass="8932">MLLKALRTLLGCGLVMFHAVLSSILPRGDDPGGHNWIDHDKVVAFTQNASADFGGQVELRFNPYLYVAGGCDPYPAVDASGNLG</sequence>
<proteinExistence type="predicted"/>
<comment type="caution">
    <text evidence="2">The sequence shown here is derived from an EMBL/GenBank/DDBJ whole genome shotgun (WGS) entry which is preliminary data.</text>
</comment>
<accession>A0AA37P8D1</accession>
<feature type="chain" id="PRO_5041460228" evidence="1">
    <location>
        <begin position="23"/>
        <end position="84"/>
    </location>
</feature>
<dbReference type="RefSeq" id="XP_049129877.1">
    <property type="nucleotide sequence ID" value="XM_049273920.1"/>
</dbReference>
<gene>
    <name evidence="2" type="ORF">ColSpa_07708</name>
</gene>
<evidence type="ECO:0000256" key="1">
    <source>
        <dbReference type="SAM" id="SignalP"/>
    </source>
</evidence>
<dbReference type="EMBL" id="BQXU01000019">
    <property type="protein sequence ID" value="GKT47527.1"/>
    <property type="molecule type" value="Genomic_DNA"/>
</dbReference>
<dbReference type="Pfam" id="PF05630">
    <property type="entry name" value="NPP1"/>
    <property type="match status" value="1"/>
</dbReference>
<dbReference type="InterPro" id="IPR008701">
    <property type="entry name" value="NPP1"/>
</dbReference>
<dbReference type="Proteomes" id="UP001055115">
    <property type="component" value="Unassembled WGS sequence"/>
</dbReference>
<feature type="signal peptide" evidence="1">
    <location>
        <begin position="1"/>
        <end position="22"/>
    </location>
</feature>
<reference evidence="2 3" key="1">
    <citation type="submission" date="2022-03" db="EMBL/GenBank/DDBJ databases">
        <title>Genome data of Colletotrichum spp.</title>
        <authorList>
            <person name="Utami Y.D."/>
            <person name="Hiruma K."/>
        </authorList>
    </citation>
    <scope>NUCLEOTIDE SEQUENCE [LARGE SCALE GENOMIC DNA]</scope>
    <source>
        <strain evidence="2 3">MAFF 239500</strain>
    </source>
</reference>